<organism evidence="14 15">
    <name type="scientific">Cotesia typhae</name>
    <dbReference type="NCBI Taxonomy" id="2053667"/>
    <lineage>
        <taxon>Eukaryota</taxon>
        <taxon>Metazoa</taxon>
        <taxon>Ecdysozoa</taxon>
        <taxon>Arthropoda</taxon>
        <taxon>Hexapoda</taxon>
        <taxon>Insecta</taxon>
        <taxon>Pterygota</taxon>
        <taxon>Neoptera</taxon>
        <taxon>Endopterygota</taxon>
        <taxon>Hymenoptera</taxon>
        <taxon>Apocrita</taxon>
        <taxon>Ichneumonoidea</taxon>
        <taxon>Braconidae</taxon>
        <taxon>Microgastrinae</taxon>
        <taxon>Cotesia</taxon>
    </lineage>
</organism>
<feature type="transmembrane region" description="Helical" evidence="12">
    <location>
        <begin position="618"/>
        <end position="641"/>
    </location>
</feature>
<dbReference type="GO" id="GO:0004930">
    <property type="term" value="F:G protein-coupled receptor activity"/>
    <property type="evidence" value="ECO:0007669"/>
    <property type="project" value="UniProtKB-KW"/>
</dbReference>
<dbReference type="Pfam" id="PF00003">
    <property type="entry name" value="7tm_3"/>
    <property type="match status" value="1"/>
</dbReference>
<evidence type="ECO:0000256" key="10">
    <source>
        <dbReference type="ARBA" id="ARBA00023224"/>
    </source>
</evidence>
<comment type="caution">
    <text evidence="14">The sequence shown here is derived from an EMBL/GenBank/DDBJ whole genome shotgun (WGS) entry which is preliminary data.</text>
</comment>
<dbReference type="PANTHER" id="PTHR24060">
    <property type="entry name" value="METABOTROPIC GLUTAMATE RECEPTOR"/>
    <property type="match status" value="1"/>
</dbReference>
<feature type="transmembrane region" description="Helical" evidence="12">
    <location>
        <begin position="498"/>
        <end position="518"/>
    </location>
</feature>
<keyword evidence="10" id="KW-0807">Transducer</keyword>
<protein>
    <recommendedName>
        <fullName evidence="13">G-protein coupled receptors family 3 profile domain-containing protein</fullName>
    </recommendedName>
</protein>
<dbReference type="InterPro" id="IPR017979">
    <property type="entry name" value="GPCR_3_CS"/>
</dbReference>
<evidence type="ECO:0000256" key="12">
    <source>
        <dbReference type="SAM" id="Phobius"/>
    </source>
</evidence>
<dbReference type="EMBL" id="JAAOIC020000068">
    <property type="protein sequence ID" value="KAG8034200.1"/>
    <property type="molecule type" value="Genomic_DNA"/>
</dbReference>
<dbReference type="OrthoDB" id="425344at2759"/>
<comment type="function">
    <text evidence="11">G-protein coupled receptor for glutamate. Ligand binding causes a conformation change that triggers signaling via guanine nucleotide-binding proteins (G proteins) and modulates the activity of down-stream effectors.</text>
</comment>
<feature type="transmembrane region" description="Helical" evidence="12">
    <location>
        <begin position="530"/>
        <end position="551"/>
    </location>
</feature>
<keyword evidence="4 12" id="KW-0812">Transmembrane</keyword>
<accession>A0A8J5USR3</accession>
<dbReference type="FunFam" id="3.40.50.2300:FF:000145">
    <property type="entry name" value="Glutamate receptor, metabotropic"/>
    <property type="match status" value="1"/>
</dbReference>
<evidence type="ECO:0000259" key="13">
    <source>
        <dbReference type="PROSITE" id="PS50259"/>
    </source>
</evidence>
<proteinExistence type="inferred from homology"/>
<dbReference type="AlphaFoldDB" id="A0A8J5USR3"/>
<keyword evidence="15" id="KW-1185">Reference proteome</keyword>
<reference evidence="14" key="1">
    <citation type="submission" date="2020-03" db="EMBL/GenBank/DDBJ databases">
        <authorList>
            <person name="Chebbi M.A."/>
            <person name="Drezen J.M."/>
        </authorList>
    </citation>
    <scope>NUCLEOTIDE SEQUENCE</scope>
    <source>
        <tissue evidence="14">Whole body</tissue>
    </source>
</reference>
<name>A0A8J5USR3_9HYME</name>
<dbReference type="Pfam" id="PF01094">
    <property type="entry name" value="ANF_receptor"/>
    <property type="match status" value="1"/>
</dbReference>
<comment type="similarity">
    <text evidence="2">Belongs to the G-protein coupled receptor 3 family.</text>
</comment>
<dbReference type="Pfam" id="PF07562">
    <property type="entry name" value="NCD3G"/>
    <property type="match status" value="1"/>
</dbReference>
<evidence type="ECO:0000256" key="3">
    <source>
        <dbReference type="ARBA" id="ARBA00022475"/>
    </source>
</evidence>
<evidence type="ECO:0000256" key="11">
    <source>
        <dbReference type="ARBA" id="ARBA00054813"/>
    </source>
</evidence>
<feature type="transmembrane region" description="Helical" evidence="12">
    <location>
        <begin position="460"/>
        <end position="483"/>
    </location>
</feature>
<keyword evidence="8" id="KW-0675">Receptor</keyword>
<keyword evidence="5 12" id="KW-1133">Transmembrane helix</keyword>
<feature type="domain" description="G-protein coupled receptors family 3 profile" evidence="13">
    <location>
        <begin position="460"/>
        <end position="692"/>
    </location>
</feature>
<keyword evidence="6" id="KW-0297">G-protein coupled receptor</keyword>
<dbReference type="GO" id="GO:0005886">
    <property type="term" value="C:plasma membrane"/>
    <property type="evidence" value="ECO:0007669"/>
    <property type="project" value="UniProtKB-SubCell"/>
</dbReference>
<evidence type="ECO:0000256" key="5">
    <source>
        <dbReference type="ARBA" id="ARBA00022989"/>
    </source>
</evidence>
<evidence type="ECO:0000256" key="7">
    <source>
        <dbReference type="ARBA" id="ARBA00023136"/>
    </source>
</evidence>
<gene>
    <name evidence="14" type="ORF">G9C98_001285</name>
</gene>
<dbReference type="PROSITE" id="PS50259">
    <property type="entry name" value="G_PROTEIN_RECEP_F3_4"/>
    <property type="match status" value="1"/>
</dbReference>
<dbReference type="Proteomes" id="UP000729913">
    <property type="component" value="Unassembled WGS sequence"/>
</dbReference>
<reference evidence="14" key="2">
    <citation type="submission" date="2021-04" db="EMBL/GenBank/DDBJ databases">
        <title>Genome-wide patterns of bracovirus chromosomal integration into multiple host tissues during parasitism.</title>
        <authorList>
            <person name="Chebbi M.A.C."/>
        </authorList>
    </citation>
    <scope>NUCLEOTIDE SEQUENCE</scope>
    <source>
        <tissue evidence="14">Whole body</tissue>
    </source>
</reference>
<dbReference type="FunFam" id="2.10.50.30:FF:000001">
    <property type="entry name" value="metabotropic glutamate receptor 1"/>
    <property type="match status" value="1"/>
</dbReference>
<dbReference type="InterPro" id="IPR050726">
    <property type="entry name" value="mGluR"/>
</dbReference>
<dbReference type="InterPro" id="IPR017978">
    <property type="entry name" value="GPCR_3_C"/>
</dbReference>
<dbReference type="InterPro" id="IPR011500">
    <property type="entry name" value="GPCR_3_9-Cys_dom"/>
</dbReference>
<keyword evidence="7 12" id="KW-0472">Membrane</keyword>
<evidence type="ECO:0000313" key="15">
    <source>
        <dbReference type="Proteomes" id="UP000729913"/>
    </source>
</evidence>
<evidence type="ECO:0000256" key="9">
    <source>
        <dbReference type="ARBA" id="ARBA00023180"/>
    </source>
</evidence>
<evidence type="ECO:0000256" key="1">
    <source>
        <dbReference type="ARBA" id="ARBA00004651"/>
    </source>
</evidence>
<dbReference type="CDD" id="cd15045">
    <property type="entry name" value="7tmC_mGluRs"/>
    <property type="match status" value="1"/>
</dbReference>
<evidence type="ECO:0000313" key="14">
    <source>
        <dbReference type="EMBL" id="KAG8034200.1"/>
    </source>
</evidence>
<feature type="transmembrane region" description="Helical" evidence="12">
    <location>
        <begin position="653"/>
        <end position="673"/>
    </location>
</feature>
<keyword evidence="3" id="KW-1003">Cell membrane</keyword>
<evidence type="ECO:0000256" key="8">
    <source>
        <dbReference type="ARBA" id="ARBA00023170"/>
    </source>
</evidence>
<evidence type="ECO:0000256" key="4">
    <source>
        <dbReference type="ARBA" id="ARBA00022692"/>
    </source>
</evidence>
<evidence type="ECO:0000256" key="6">
    <source>
        <dbReference type="ARBA" id="ARBA00023040"/>
    </source>
</evidence>
<dbReference type="PROSITE" id="PS00981">
    <property type="entry name" value="G_PROTEIN_RECEP_F3_3"/>
    <property type="match status" value="1"/>
</dbReference>
<keyword evidence="9" id="KW-0325">Glycoprotein</keyword>
<evidence type="ECO:0000256" key="2">
    <source>
        <dbReference type="ARBA" id="ARBA00007242"/>
    </source>
</evidence>
<feature type="transmembrane region" description="Helical" evidence="12">
    <location>
        <begin position="572"/>
        <end position="593"/>
    </location>
</feature>
<comment type="subcellular location">
    <subcellularLocation>
        <location evidence="1">Cell membrane</location>
        <topology evidence="1">Multi-pass membrane protein</topology>
    </subcellularLocation>
</comment>
<dbReference type="InterPro" id="IPR001828">
    <property type="entry name" value="ANF_lig-bd_rcpt"/>
</dbReference>
<sequence>MKYVVAENTCIRVKYEHAVKLQHITRLRHSVDRLVEQGRGKTVSFFSTSPELSNKQRFEYFTRTIPSDHYQVKAMVDIIRKMGWSYVSIVYEESNYGIKAYEELEELLAKHQICIAIKEKLVKDSGVAEEIAYDNIVQKLLTKPRARGCIIFGSDQEVAEMMRAVRRNNATGAFYWIGSDGWSARGLVSNKNEPEVEGTLSVQPQANPVVGFEEYFLNLTVENNRRNPWFVEFWEDHFQCRYPNSSRTPYNKKYKTACTTKERLTKENTAFEDQLQFVSDAVMAFAFAFRDMHKDLCQGESGLCEAMKPTKGTELLKYLRKVKFQGLSGDQFHFDKNGDGPARYNIIHFKQVSPGEYKWVRVGKYLEGELRLNMSEIKFRLDNSEPPESVCSLPCRIGQAKKYVEGESCCWHCFDCTQYQIRHATDHTRCVECPQGTVPDEKHSSCRDIPEEFLKFDSGWAIGAMTFSASGILVTLFVGGVFLKHNDTPIVRASGRELSYVLLTGILLCYLVTFTLILKPTDIVCGIQRFAAGFCFTVVYAALLTKTNRISRIFNKSKKSAKRPSFISPRSQLIICSLLVGVQILINIVWMAIDPARAKHHYPTREDNLLVCNSHIDASYMIAFTYPIILIIVCTVYAVLTRKIPEDFNESKHIGFTMYTTCVIWLAFVPLFFGTGNHVALRITSMSLYIILIHPERNIRRGRGPFAAPKHSTIGRTNASSMISTVTLTAVTCDQNKAVKGHTVTTNDSSTQSEMHEIELKDCKNGRVLASGVTRSTQTSLNNNETVNDDKLNELGSAKSLNVKIGNGPAVKKDVAL</sequence>